<dbReference type="GO" id="GO:0019288">
    <property type="term" value="P:isopentenyl diphosphate biosynthetic process, methylerythritol 4-phosphate pathway"/>
    <property type="evidence" value="ECO:0007669"/>
    <property type="project" value="TreeGrafter"/>
</dbReference>
<dbReference type="PROSITE" id="PS00802">
    <property type="entry name" value="TRANSKETOLASE_2"/>
    <property type="match status" value="1"/>
</dbReference>
<dbReference type="GO" id="GO:0000287">
    <property type="term" value="F:magnesium ion binding"/>
    <property type="evidence" value="ECO:0007669"/>
    <property type="project" value="UniProtKB-UniRule"/>
</dbReference>
<dbReference type="GO" id="GO:0016114">
    <property type="term" value="P:terpenoid biosynthetic process"/>
    <property type="evidence" value="ECO:0007669"/>
    <property type="project" value="UniProtKB-UniRule"/>
</dbReference>
<feature type="domain" description="Transketolase-like pyrimidine-binding" evidence="11">
    <location>
        <begin position="316"/>
        <end position="481"/>
    </location>
</feature>
<dbReference type="GO" id="GO:0005829">
    <property type="term" value="C:cytosol"/>
    <property type="evidence" value="ECO:0007669"/>
    <property type="project" value="TreeGrafter"/>
</dbReference>
<comment type="similarity">
    <text evidence="2 10">Belongs to the transketolase family. DXPS subfamily.</text>
</comment>
<dbReference type="InterPro" id="IPR029061">
    <property type="entry name" value="THDP-binding"/>
</dbReference>
<evidence type="ECO:0000256" key="6">
    <source>
        <dbReference type="ARBA" id="ARBA00022842"/>
    </source>
</evidence>
<feature type="binding site" evidence="10">
    <location>
        <position position="173"/>
    </location>
    <ligand>
        <name>thiamine diphosphate</name>
        <dbReference type="ChEBI" id="CHEBI:58937"/>
    </ligand>
</feature>
<dbReference type="InterPro" id="IPR049557">
    <property type="entry name" value="Transketolase_CS"/>
</dbReference>
<dbReference type="InterPro" id="IPR005475">
    <property type="entry name" value="Transketolase-like_Pyr-bd"/>
</dbReference>
<dbReference type="Gene3D" id="3.40.50.970">
    <property type="match status" value="2"/>
</dbReference>
<reference evidence="12 13" key="1">
    <citation type="submission" date="2018-10" db="EMBL/GenBank/DDBJ databases">
        <title>Cohnella sp. M2MS4P-1, whole genome shotgun sequence.</title>
        <authorList>
            <person name="Tuo L."/>
        </authorList>
    </citation>
    <scope>NUCLEOTIDE SEQUENCE [LARGE SCALE GENOMIC DNA]</scope>
    <source>
        <strain evidence="12 13">M2MS4P-1</strain>
    </source>
</reference>
<dbReference type="OrthoDB" id="9803371at2"/>
<dbReference type="GO" id="GO:0008661">
    <property type="term" value="F:1-deoxy-D-xylulose-5-phosphate synthase activity"/>
    <property type="evidence" value="ECO:0007669"/>
    <property type="project" value="UniProtKB-UniRule"/>
</dbReference>
<organism evidence="12 13">
    <name type="scientific">Cohnella endophytica</name>
    <dbReference type="NCBI Taxonomy" id="2419778"/>
    <lineage>
        <taxon>Bacteria</taxon>
        <taxon>Bacillati</taxon>
        <taxon>Bacillota</taxon>
        <taxon>Bacilli</taxon>
        <taxon>Bacillales</taxon>
        <taxon>Paenibacillaceae</taxon>
        <taxon>Cohnella</taxon>
    </lineage>
</organism>
<dbReference type="FunFam" id="3.40.50.920:FF:000002">
    <property type="entry name" value="1-deoxy-D-xylulose-5-phosphate synthase"/>
    <property type="match status" value="1"/>
</dbReference>
<dbReference type="SUPFAM" id="SSF52922">
    <property type="entry name" value="TK C-terminal domain-like"/>
    <property type="match status" value="1"/>
</dbReference>
<feature type="binding site" evidence="10">
    <location>
        <begin position="113"/>
        <end position="115"/>
    </location>
    <ligand>
        <name>thiamine diphosphate</name>
        <dbReference type="ChEBI" id="CHEBI:58937"/>
    </ligand>
</feature>
<dbReference type="CDD" id="cd07033">
    <property type="entry name" value="TPP_PYR_DXS_TK_like"/>
    <property type="match status" value="1"/>
</dbReference>
<evidence type="ECO:0000256" key="8">
    <source>
        <dbReference type="ARBA" id="ARBA00023052"/>
    </source>
</evidence>
<comment type="function">
    <text evidence="10">Catalyzes the acyloin condensation reaction between C atoms 2 and 3 of pyruvate and glyceraldehyde 3-phosphate to yield 1-deoxy-D-xylulose-5-phosphate (DXP).</text>
</comment>
<dbReference type="NCBIfam" id="NF003933">
    <property type="entry name" value="PRK05444.2-2"/>
    <property type="match status" value="1"/>
</dbReference>
<feature type="binding site" evidence="10">
    <location>
        <position position="173"/>
    </location>
    <ligand>
        <name>Mg(2+)</name>
        <dbReference type="ChEBI" id="CHEBI:18420"/>
    </ligand>
</feature>
<dbReference type="UniPathway" id="UPA00064">
    <property type="reaction ID" value="UER00091"/>
</dbReference>
<evidence type="ECO:0000313" key="13">
    <source>
        <dbReference type="Proteomes" id="UP000282076"/>
    </source>
</evidence>
<dbReference type="InterPro" id="IPR005477">
    <property type="entry name" value="Dxylulose-5-P_synthase"/>
</dbReference>
<evidence type="ECO:0000256" key="10">
    <source>
        <dbReference type="HAMAP-Rule" id="MF_00315"/>
    </source>
</evidence>
<dbReference type="PANTHER" id="PTHR43322">
    <property type="entry name" value="1-D-DEOXYXYLULOSE 5-PHOSPHATE SYNTHASE-RELATED"/>
    <property type="match status" value="1"/>
</dbReference>
<comment type="cofactor">
    <cofactor evidence="10">
        <name>Mg(2+)</name>
        <dbReference type="ChEBI" id="CHEBI:18420"/>
    </cofactor>
    <text evidence="10">Binds 1 Mg(2+) ion per subunit.</text>
</comment>
<accession>A0A494Y525</accession>
<keyword evidence="7 10" id="KW-0784">Thiamine biosynthesis</keyword>
<dbReference type="InterPro" id="IPR020826">
    <property type="entry name" value="Transketolase_BS"/>
</dbReference>
<sequence length="631" mass="69137">MLLENIDSPTDLKKLTLPELPRLAEEIRHFLIEKLSATGGHLAPNLGVVELTLALHYLYNSPQDKFIFDVGHQAYVHKILTGRQNRFDTLRQKDGLCGFVKRNESEHDVWEAGHSSTSLSAAMGMALARDLKGESNRVVAIIGDGALTGGMALEALNHIGHEKRKLMVVLNDNEMSIAPNVGAIHNYLGKVRSEKIYRKAKDELDWLLRKVPAIGGKLARTADRVKDSLKYLVAPEGVLFEEFGLKYFGPVDGHDVNKLIEAFKQADSVDGPVLVHVLTVKGKGYSPAEADSHKWHGITGSYKIESGQVVKPVGPPMYTEVFGSTLIELAEQDKRIVAVTPAMPGGSGLLKFAERFPDRMFDVGIAEQHAATMSAALAMEGMKPVFAVYSTFLQRAYDQVVHDICRQNLNVIFAIDRAGFVGADGETHQGVYDIAFLRHIPNMVLMMPKDENELKNMMKTAVDYDAGPIAVRYPRIAGTGVALDERMSSIEIGTWETVREGDYAAVLAIGPMVQVAEEAAELLKREGINVRVVNARFVKPLDEKMLLALAKERIPLLVVEEGSVQGGLGSAILEFYTLQGTQPASIHIAGVPDLFVEHATIKEQRADSGLTADAIAKQLASLPVRKRQKAT</sequence>
<dbReference type="SMART" id="SM00861">
    <property type="entry name" value="Transket_pyr"/>
    <property type="match status" value="1"/>
</dbReference>
<evidence type="ECO:0000256" key="9">
    <source>
        <dbReference type="ARBA" id="ARBA00023229"/>
    </source>
</evidence>
<comment type="cofactor">
    <cofactor evidence="10">
        <name>thiamine diphosphate</name>
        <dbReference type="ChEBI" id="CHEBI:58937"/>
    </cofactor>
    <text evidence="10">Binds 1 thiamine pyrophosphate per subunit.</text>
</comment>
<dbReference type="SUPFAM" id="SSF52518">
    <property type="entry name" value="Thiamin diphosphate-binding fold (THDP-binding)"/>
    <property type="match status" value="2"/>
</dbReference>
<evidence type="ECO:0000256" key="7">
    <source>
        <dbReference type="ARBA" id="ARBA00022977"/>
    </source>
</evidence>
<keyword evidence="4 10" id="KW-0808">Transferase</keyword>
<dbReference type="InterPro" id="IPR033248">
    <property type="entry name" value="Transketolase_C"/>
</dbReference>
<evidence type="ECO:0000256" key="3">
    <source>
        <dbReference type="ARBA" id="ARBA00011738"/>
    </source>
</evidence>
<dbReference type="HAMAP" id="MF_00315">
    <property type="entry name" value="DXP_synth"/>
    <property type="match status" value="1"/>
</dbReference>
<comment type="subunit">
    <text evidence="3 10">Homodimer.</text>
</comment>
<evidence type="ECO:0000313" key="12">
    <source>
        <dbReference type="EMBL" id="RKP57160.1"/>
    </source>
</evidence>
<feature type="binding site" evidence="10">
    <location>
        <begin position="145"/>
        <end position="146"/>
    </location>
    <ligand>
        <name>thiamine diphosphate</name>
        <dbReference type="ChEBI" id="CHEBI:58937"/>
    </ligand>
</feature>
<name>A0A494Y525_9BACL</name>
<dbReference type="Pfam" id="PF02779">
    <property type="entry name" value="Transket_pyr"/>
    <property type="match status" value="1"/>
</dbReference>
<feature type="binding site" evidence="10">
    <location>
        <position position="367"/>
    </location>
    <ligand>
        <name>thiamine diphosphate</name>
        <dbReference type="ChEBI" id="CHEBI:58937"/>
    </ligand>
</feature>
<evidence type="ECO:0000256" key="1">
    <source>
        <dbReference type="ARBA" id="ARBA00004980"/>
    </source>
</evidence>
<comment type="catalytic activity">
    <reaction evidence="10">
        <text>D-glyceraldehyde 3-phosphate + pyruvate + H(+) = 1-deoxy-D-xylulose 5-phosphate + CO2</text>
        <dbReference type="Rhea" id="RHEA:12605"/>
        <dbReference type="ChEBI" id="CHEBI:15361"/>
        <dbReference type="ChEBI" id="CHEBI:15378"/>
        <dbReference type="ChEBI" id="CHEBI:16526"/>
        <dbReference type="ChEBI" id="CHEBI:57792"/>
        <dbReference type="ChEBI" id="CHEBI:59776"/>
        <dbReference type="EC" id="2.2.1.7"/>
    </reaction>
</comment>
<keyword evidence="9 10" id="KW-0414">Isoprene biosynthesis</keyword>
<evidence type="ECO:0000256" key="4">
    <source>
        <dbReference type="ARBA" id="ARBA00022679"/>
    </source>
</evidence>
<dbReference type="CDD" id="cd02007">
    <property type="entry name" value="TPP_DXS"/>
    <property type="match status" value="1"/>
</dbReference>
<dbReference type="Pfam" id="PF13292">
    <property type="entry name" value="DXP_synthase_N"/>
    <property type="match status" value="1"/>
</dbReference>
<gene>
    <name evidence="10" type="primary">dxs</name>
    <name evidence="12" type="ORF">D7Z26_04030</name>
</gene>
<dbReference type="PANTHER" id="PTHR43322:SF5">
    <property type="entry name" value="1-DEOXY-D-XYLULOSE-5-PHOSPHATE SYNTHASE, CHLOROPLASTIC"/>
    <property type="match status" value="1"/>
</dbReference>
<keyword evidence="8 10" id="KW-0786">Thiamine pyrophosphate</keyword>
<comment type="caution">
    <text evidence="12">The sequence shown here is derived from an EMBL/GenBank/DDBJ whole genome shotgun (WGS) entry which is preliminary data.</text>
</comment>
<dbReference type="EMBL" id="RBZM01000002">
    <property type="protein sequence ID" value="RKP57160.1"/>
    <property type="molecule type" value="Genomic_DNA"/>
</dbReference>
<dbReference type="PROSITE" id="PS00801">
    <property type="entry name" value="TRANSKETOLASE_1"/>
    <property type="match status" value="1"/>
</dbReference>
<evidence type="ECO:0000256" key="2">
    <source>
        <dbReference type="ARBA" id="ARBA00011081"/>
    </source>
</evidence>
<dbReference type="NCBIfam" id="TIGR00204">
    <property type="entry name" value="dxs"/>
    <property type="match status" value="1"/>
</dbReference>
<dbReference type="Pfam" id="PF02780">
    <property type="entry name" value="Transketolase_C"/>
    <property type="match status" value="1"/>
</dbReference>
<proteinExistence type="inferred from homology"/>
<dbReference type="RefSeq" id="WP_120974775.1">
    <property type="nucleotide sequence ID" value="NZ_RBZM01000002.1"/>
</dbReference>
<dbReference type="EC" id="2.2.1.7" evidence="10"/>
<keyword evidence="5 10" id="KW-0479">Metal-binding</keyword>
<keyword evidence="6 10" id="KW-0460">Magnesium</keyword>
<feature type="binding site" evidence="10">
    <location>
        <position position="285"/>
    </location>
    <ligand>
        <name>thiamine diphosphate</name>
        <dbReference type="ChEBI" id="CHEBI:58937"/>
    </ligand>
</feature>
<feature type="binding site" evidence="10">
    <location>
        <position position="144"/>
    </location>
    <ligand>
        <name>Mg(2+)</name>
        <dbReference type="ChEBI" id="CHEBI:18420"/>
    </ligand>
</feature>
<dbReference type="Gene3D" id="3.40.50.920">
    <property type="match status" value="1"/>
</dbReference>
<feature type="binding site" evidence="10">
    <location>
        <position position="72"/>
    </location>
    <ligand>
        <name>thiamine diphosphate</name>
        <dbReference type="ChEBI" id="CHEBI:58937"/>
    </ligand>
</feature>
<evidence type="ECO:0000259" key="11">
    <source>
        <dbReference type="SMART" id="SM00861"/>
    </source>
</evidence>
<dbReference type="InterPro" id="IPR009014">
    <property type="entry name" value="Transketo_C/PFOR_II"/>
</dbReference>
<dbReference type="GO" id="GO:0009228">
    <property type="term" value="P:thiamine biosynthetic process"/>
    <property type="evidence" value="ECO:0007669"/>
    <property type="project" value="UniProtKB-UniRule"/>
</dbReference>
<protein>
    <recommendedName>
        <fullName evidence="10">1-deoxy-D-xylulose-5-phosphate synthase</fullName>
        <ecNumber evidence="10">2.2.1.7</ecNumber>
    </recommendedName>
    <alternativeName>
        <fullName evidence="10">1-deoxyxylulose-5-phosphate synthase</fullName>
        <shortName evidence="10">DXP synthase</shortName>
        <shortName evidence="10">DXPS</shortName>
    </alternativeName>
</protein>
<dbReference type="Proteomes" id="UP000282076">
    <property type="component" value="Unassembled WGS sequence"/>
</dbReference>
<evidence type="ECO:0000256" key="5">
    <source>
        <dbReference type="ARBA" id="ARBA00022723"/>
    </source>
</evidence>
<dbReference type="FunFam" id="3.40.50.970:FF:000030">
    <property type="entry name" value="1-deoxy-D-xylulose-5-phosphate synthase"/>
    <property type="match status" value="1"/>
</dbReference>
<comment type="pathway">
    <text evidence="1 10">Metabolic intermediate biosynthesis; 1-deoxy-D-xylulose 5-phosphate biosynthesis; 1-deoxy-D-xylulose 5-phosphate from D-glyceraldehyde 3-phosphate and pyruvate: step 1/1.</text>
</comment>
<keyword evidence="13" id="KW-1185">Reference proteome</keyword>
<dbReference type="AlphaFoldDB" id="A0A494Y525"/>
<dbReference type="GO" id="GO:0030976">
    <property type="term" value="F:thiamine pyrophosphate binding"/>
    <property type="evidence" value="ECO:0007669"/>
    <property type="project" value="UniProtKB-UniRule"/>
</dbReference>